<dbReference type="RefSeq" id="WP_179617093.1">
    <property type="nucleotide sequence ID" value="NZ_CP059163.1"/>
</dbReference>
<comment type="caution">
    <text evidence="2">The sequence shown here is derived from an EMBL/GenBank/DDBJ whole genome shotgun (WGS) entry which is preliminary data.</text>
</comment>
<evidence type="ECO:0000313" key="2">
    <source>
        <dbReference type="EMBL" id="NYD59683.1"/>
    </source>
</evidence>
<gene>
    <name evidence="2" type="ORF">BKA08_003921</name>
</gene>
<dbReference type="Proteomes" id="UP000516957">
    <property type="component" value="Unassembled WGS sequence"/>
</dbReference>
<feature type="transmembrane region" description="Helical" evidence="1">
    <location>
        <begin position="15"/>
        <end position="37"/>
    </location>
</feature>
<accession>A0A7Y9F4V8</accession>
<evidence type="ECO:0000256" key="1">
    <source>
        <dbReference type="SAM" id="Phobius"/>
    </source>
</evidence>
<name>A0A7Y9F4V8_9ACTN</name>
<keyword evidence="1" id="KW-0472">Membrane</keyword>
<keyword evidence="3" id="KW-1185">Reference proteome</keyword>
<keyword evidence="1" id="KW-0812">Transmembrane</keyword>
<evidence type="ECO:0000313" key="3">
    <source>
        <dbReference type="Proteomes" id="UP000516957"/>
    </source>
</evidence>
<feature type="transmembrane region" description="Helical" evidence="1">
    <location>
        <begin position="103"/>
        <end position="121"/>
    </location>
</feature>
<organism evidence="2 3">
    <name type="scientific">Nocardioides marinisabuli</name>
    <dbReference type="NCBI Taxonomy" id="419476"/>
    <lineage>
        <taxon>Bacteria</taxon>
        <taxon>Bacillati</taxon>
        <taxon>Actinomycetota</taxon>
        <taxon>Actinomycetes</taxon>
        <taxon>Propionibacteriales</taxon>
        <taxon>Nocardioidaceae</taxon>
        <taxon>Nocardioides</taxon>
    </lineage>
</organism>
<protein>
    <submittedName>
        <fullName evidence="2">Uncharacterized protein</fullName>
    </submittedName>
</protein>
<proteinExistence type="predicted"/>
<keyword evidence="1" id="KW-1133">Transmembrane helix</keyword>
<dbReference type="EMBL" id="JACCBE010000001">
    <property type="protein sequence ID" value="NYD59683.1"/>
    <property type="molecule type" value="Genomic_DNA"/>
</dbReference>
<reference evidence="2 3" key="1">
    <citation type="submission" date="2020-07" db="EMBL/GenBank/DDBJ databases">
        <title>Sequencing the genomes of 1000 actinobacteria strains.</title>
        <authorList>
            <person name="Klenk H.-P."/>
        </authorList>
    </citation>
    <scope>NUCLEOTIDE SEQUENCE [LARGE SCALE GENOMIC DNA]</scope>
    <source>
        <strain evidence="2 3">DSM 18965</strain>
    </source>
</reference>
<dbReference type="AlphaFoldDB" id="A0A7Y9F4V8"/>
<feature type="transmembrane region" description="Helical" evidence="1">
    <location>
        <begin position="49"/>
        <end position="73"/>
    </location>
</feature>
<sequence>MDPVDPLSSPDRDRAPAPLVVAASIGAVQGLVLLLLAGAELANLSTERLALGTTTSAFFALFGLLLLACSWALTRTATWARGPLLLAQLIGLGLAWSFRGTWAVVVVLVLSSGIAIAGLVHPETMRALGDEPHP</sequence>